<sequence length="246" mass="28686">MAKEVPKEKRFGLEVTKKKEMDPKWLEWGEVGRAEIVGYEIGTAEEGANIDKLQKKRFMEIWRPFDFIYHHSYGMVSPFFEGLLDKKLMGTRCPKCGDRFMPPRANCWRPSCKLQETEWVELPLRGTLHTFSIMYFAGTPFLRLLPAIIGYVRVEGCNMAMVIFVKEVDPTKLQCDMPVEIKFIDEPKGDPTDIYVVPAKGWKPVEDRFSWDEEGRARIVRNLKSTKEHWDKVYGKDRPMMAEVPD</sequence>
<dbReference type="PANTHER" id="PTHR34075">
    <property type="entry name" value="BLR3430 PROTEIN"/>
    <property type="match status" value="1"/>
</dbReference>
<accession>A0A520KW52</accession>
<dbReference type="EMBL" id="RXIL01000104">
    <property type="protein sequence ID" value="RZN68529.1"/>
    <property type="molecule type" value="Genomic_DNA"/>
</dbReference>
<evidence type="ECO:0000313" key="3">
    <source>
        <dbReference type="EMBL" id="RZN68529.1"/>
    </source>
</evidence>
<feature type="domain" description="ChsH2 rubredoxin-like zinc ribbon" evidence="2">
    <location>
        <begin position="80"/>
        <end position="112"/>
    </location>
</feature>
<dbReference type="InterPro" id="IPR012340">
    <property type="entry name" value="NA-bd_OB-fold"/>
</dbReference>
<dbReference type="SUPFAM" id="SSF50249">
    <property type="entry name" value="Nucleic acid-binding proteins"/>
    <property type="match status" value="1"/>
</dbReference>
<comment type="caution">
    <text evidence="3">The sequence shown here is derived from an EMBL/GenBank/DDBJ whole genome shotgun (WGS) entry which is preliminary data.</text>
</comment>
<dbReference type="InterPro" id="IPR052513">
    <property type="entry name" value="Thioester_dehydratase-like"/>
</dbReference>
<dbReference type="Pfam" id="PF12172">
    <property type="entry name" value="zf-ChsH2"/>
    <property type="match status" value="1"/>
</dbReference>
<dbReference type="Pfam" id="PF01796">
    <property type="entry name" value="OB_ChsH2_C"/>
    <property type="match status" value="1"/>
</dbReference>
<name>A0A520KW52_9EURY</name>
<dbReference type="InterPro" id="IPR002878">
    <property type="entry name" value="ChsH2_C"/>
</dbReference>
<feature type="domain" description="ChsH2 C-terminal OB-fold" evidence="1">
    <location>
        <begin position="119"/>
        <end position="183"/>
    </location>
</feature>
<organism evidence="3 4">
    <name type="scientific">Candidatus Methanolliviera hydrocarbonicum</name>
    <dbReference type="NCBI Taxonomy" id="2491085"/>
    <lineage>
        <taxon>Archaea</taxon>
        <taxon>Methanobacteriati</taxon>
        <taxon>Methanobacteriota</taxon>
        <taxon>Candidatus Methanoliparia</taxon>
        <taxon>Candidatus Methanoliparales</taxon>
        <taxon>Candidatus Methanollivieraceae</taxon>
        <taxon>Candidatus Methanolliviera</taxon>
    </lineage>
</organism>
<dbReference type="PANTHER" id="PTHR34075:SF4">
    <property type="entry name" value="DUF35 DOMAIN-CONTAINING PROTEIN"/>
    <property type="match status" value="1"/>
</dbReference>
<dbReference type="InterPro" id="IPR022002">
    <property type="entry name" value="ChsH2_Znr"/>
</dbReference>
<dbReference type="Gene3D" id="6.10.30.10">
    <property type="match status" value="1"/>
</dbReference>
<reference evidence="3 4" key="1">
    <citation type="journal article" date="2019" name="Nat. Microbiol.">
        <title>Wide diversity of methane and short-chain alkane metabolisms in uncultured archaea.</title>
        <authorList>
            <person name="Borrel G."/>
            <person name="Adam P.S."/>
            <person name="McKay L.J."/>
            <person name="Chen L.X."/>
            <person name="Sierra-Garcia I.N."/>
            <person name="Sieber C.M."/>
            <person name="Letourneur Q."/>
            <person name="Ghozlane A."/>
            <person name="Andersen G.L."/>
            <person name="Li W.J."/>
            <person name="Hallam S.J."/>
            <person name="Muyzer G."/>
            <person name="de Oliveira V.M."/>
            <person name="Inskeep W.P."/>
            <person name="Banfield J.F."/>
            <person name="Gribaldo S."/>
        </authorList>
    </citation>
    <scope>NUCLEOTIDE SEQUENCE [LARGE SCALE GENOMIC DNA]</scope>
    <source>
        <strain evidence="3">NM1b</strain>
    </source>
</reference>
<dbReference type="Proteomes" id="UP000320766">
    <property type="component" value="Unassembled WGS sequence"/>
</dbReference>
<protein>
    <submittedName>
        <fullName evidence="3">Zn-ribbon domain-containing OB-fold protein</fullName>
    </submittedName>
</protein>
<gene>
    <name evidence="3" type="ORF">EF807_05760</name>
</gene>
<evidence type="ECO:0000259" key="2">
    <source>
        <dbReference type="Pfam" id="PF12172"/>
    </source>
</evidence>
<evidence type="ECO:0000313" key="4">
    <source>
        <dbReference type="Proteomes" id="UP000320766"/>
    </source>
</evidence>
<dbReference type="AlphaFoldDB" id="A0A520KW52"/>
<proteinExistence type="predicted"/>
<evidence type="ECO:0000259" key="1">
    <source>
        <dbReference type="Pfam" id="PF01796"/>
    </source>
</evidence>